<dbReference type="EMBL" id="JADINA010000024">
    <property type="protein sequence ID" value="MBO8426437.1"/>
    <property type="molecule type" value="Genomic_DNA"/>
</dbReference>
<accession>A0A9D9DF58</accession>
<sequence length="169" mass="19286">MGKELLQAERLKGRLLGDFTLFLDDADKAEQAYSAFLFIFKKACLLQLSGTPEARERELAFLSSLGQGQDIPYKPLFKNRPLRRGDVDFFVKIENDILLFADAFLSFDRYRKEFASSKFIQHLKSLLFAPIAESDPQCLIELGIASDLEEATRKGEQGYLSAYFEAKQR</sequence>
<organism evidence="1 2">
    <name type="scientific">Candidatus Alloenteromonas pullistercoris</name>
    <dbReference type="NCBI Taxonomy" id="2840785"/>
    <lineage>
        <taxon>Bacteria</taxon>
        <taxon>Bacillati</taxon>
        <taxon>Bacillota</taxon>
        <taxon>Bacillota incertae sedis</taxon>
        <taxon>Candidatus Alloenteromonas</taxon>
    </lineage>
</organism>
<evidence type="ECO:0000313" key="2">
    <source>
        <dbReference type="Proteomes" id="UP000823634"/>
    </source>
</evidence>
<name>A0A9D9DF58_9FIRM</name>
<reference evidence="1" key="1">
    <citation type="submission" date="2020-10" db="EMBL/GenBank/DDBJ databases">
        <authorList>
            <person name="Gilroy R."/>
        </authorList>
    </citation>
    <scope>NUCLEOTIDE SEQUENCE</scope>
    <source>
        <strain evidence="1">17113</strain>
    </source>
</reference>
<comment type="caution">
    <text evidence="1">The sequence shown here is derived from an EMBL/GenBank/DDBJ whole genome shotgun (WGS) entry which is preliminary data.</text>
</comment>
<reference evidence="1" key="2">
    <citation type="journal article" date="2021" name="PeerJ">
        <title>Extensive microbial diversity within the chicken gut microbiome revealed by metagenomics and culture.</title>
        <authorList>
            <person name="Gilroy R."/>
            <person name="Ravi A."/>
            <person name="Getino M."/>
            <person name="Pursley I."/>
            <person name="Horton D.L."/>
            <person name="Alikhan N.F."/>
            <person name="Baker D."/>
            <person name="Gharbi K."/>
            <person name="Hall N."/>
            <person name="Watson M."/>
            <person name="Adriaenssens E.M."/>
            <person name="Foster-Nyarko E."/>
            <person name="Jarju S."/>
            <person name="Secka A."/>
            <person name="Antonio M."/>
            <person name="Oren A."/>
            <person name="Chaudhuri R.R."/>
            <person name="La Ragione R."/>
            <person name="Hildebrand F."/>
            <person name="Pallen M.J."/>
        </authorList>
    </citation>
    <scope>NUCLEOTIDE SEQUENCE</scope>
    <source>
        <strain evidence="1">17113</strain>
    </source>
</reference>
<protein>
    <submittedName>
        <fullName evidence="1">Uncharacterized protein</fullName>
    </submittedName>
</protein>
<proteinExistence type="predicted"/>
<dbReference type="Proteomes" id="UP000823634">
    <property type="component" value="Unassembled WGS sequence"/>
</dbReference>
<evidence type="ECO:0000313" key="1">
    <source>
        <dbReference type="EMBL" id="MBO8426437.1"/>
    </source>
</evidence>
<dbReference type="AlphaFoldDB" id="A0A9D9DF58"/>
<gene>
    <name evidence="1" type="ORF">IAC61_03855</name>
</gene>